<evidence type="ECO:0000256" key="3">
    <source>
        <dbReference type="ARBA" id="ARBA00009587"/>
    </source>
</evidence>
<evidence type="ECO:0000256" key="7">
    <source>
        <dbReference type="ARBA" id="ARBA00022798"/>
    </source>
</evidence>
<feature type="domain" description="O-acyltransferase WSD1 C-terminal" evidence="13">
    <location>
        <begin position="316"/>
        <end position="467"/>
    </location>
</feature>
<evidence type="ECO:0000313" key="15">
    <source>
        <dbReference type="Proteomes" id="UP000618591"/>
    </source>
</evidence>
<dbReference type="Pfam" id="PF06974">
    <property type="entry name" value="WS_DGAT_C"/>
    <property type="match status" value="1"/>
</dbReference>
<feature type="compositionally biased region" description="Pro residues" evidence="11">
    <location>
        <begin position="475"/>
        <end position="488"/>
    </location>
</feature>
<organism evidence="14 15">
    <name type="scientific">Sphingomonas psychrolutea</name>
    <dbReference type="NCBI Taxonomy" id="1259676"/>
    <lineage>
        <taxon>Bacteria</taxon>
        <taxon>Pseudomonadati</taxon>
        <taxon>Pseudomonadota</taxon>
        <taxon>Alphaproteobacteria</taxon>
        <taxon>Sphingomonadales</taxon>
        <taxon>Sphingomonadaceae</taxon>
        <taxon>Sphingomonas</taxon>
    </lineage>
</organism>
<evidence type="ECO:0000256" key="4">
    <source>
        <dbReference type="ARBA" id="ARBA00013244"/>
    </source>
</evidence>
<gene>
    <name evidence="14" type="ORF">GCM10011395_26680</name>
</gene>
<keyword evidence="9" id="KW-0012">Acyltransferase</keyword>
<evidence type="ECO:0000256" key="5">
    <source>
        <dbReference type="ARBA" id="ARBA00022516"/>
    </source>
</evidence>
<dbReference type="EC" id="2.3.1.20" evidence="4"/>
<keyword evidence="15" id="KW-1185">Reference proteome</keyword>
<evidence type="ECO:0000259" key="12">
    <source>
        <dbReference type="Pfam" id="PF03007"/>
    </source>
</evidence>
<dbReference type="InterPro" id="IPR004255">
    <property type="entry name" value="O-acyltransferase_WSD1_N"/>
</dbReference>
<dbReference type="PANTHER" id="PTHR31650">
    <property type="entry name" value="O-ACYLTRANSFERASE (WSD1-LIKE) FAMILY PROTEIN"/>
    <property type="match status" value="1"/>
</dbReference>
<dbReference type="InterPro" id="IPR009721">
    <property type="entry name" value="O-acyltransferase_WSD1_C"/>
</dbReference>
<dbReference type="InterPro" id="IPR045034">
    <property type="entry name" value="O-acyltransferase_WSD1-like"/>
</dbReference>
<reference evidence="15" key="1">
    <citation type="journal article" date="2019" name="Int. J. Syst. Evol. Microbiol.">
        <title>The Global Catalogue of Microorganisms (GCM) 10K type strain sequencing project: providing services to taxonomists for standard genome sequencing and annotation.</title>
        <authorList>
            <consortium name="The Broad Institute Genomics Platform"/>
            <consortium name="The Broad Institute Genome Sequencing Center for Infectious Disease"/>
            <person name="Wu L."/>
            <person name="Ma J."/>
        </authorList>
    </citation>
    <scope>NUCLEOTIDE SEQUENCE [LARGE SCALE GENOMIC DNA]</scope>
    <source>
        <strain evidence="15">CGMCC 1.10106</strain>
    </source>
</reference>
<dbReference type="PANTHER" id="PTHR31650:SF1">
    <property type="entry name" value="WAX ESTER SYNTHASE_DIACYLGLYCEROL ACYLTRANSFERASE 4-RELATED"/>
    <property type="match status" value="1"/>
</dbReference>
<keyword evidence="8" id="KW-0443">Lipid metabolism</keyword>
<accession>A0ABQ1H0U8</accession>
<evidence type="ECO:0000256" key="1">
    <source>
        <dbReference type="ARBA" id="ARBA00004771"/>
    </source>
</evidence>
<keyword evidence="6" id="KW-0808">Transferase</keyword>
<keyword evidence="5" id="KW-0444">Lipid biosynthesis</keyword>
<evidence type="ECO:0000313" key="14">
    <source>
        <dbReference type="EMBL" id="GGA54928.1"/>
    </source>
</evidence>
<dbReference type="Pfam" id="PF03007">
    <property type="entry name" value="WS_DGAT_cat"/>
    <property type="match status" value="1"/>
</dbReference>
<dbReference type="InterPro" id="IPR014292">
    <property type="entry name" value="Acyl_transf_WS/DGAT"/>
</dbReference>
<evidence type="ECO:0000256" key="8">
    <source>
        <dbReference type="ARBA" id="ARBA00023098"/>
    </source>
</evidence>
<proteinExistence type="inferred from homology"/>
<evidence type="ECO:0000256" key="2">
    <source>
        <dbReference type="ARBA" id="ARBA00005189"/>
    </source>
</evidence>
<comment type="pathway">
    <text evidence="1">Glycerolipid metabolism; triacylglycerol biosynthesis.</text>
</comment>
<evidence type="ECO:0000256" key="10">
    <source>
        <dbReference type="ARBA" id="ARBA00048109"/>
    </source>
</evidence>
<feature type="domain" description="O-acyltransferase WSD1-like N-terminal" evidence="12">
    <location>
        <begin position="4"/>
        <end position="275"/>
    </location>
</feature>
<feature type="region of interest" description="Disordered" evidence="11">
    <location>
        <begin position="473"/>
        <end position="501"/>
    </location>
</feature>
<dbReference type="SUPFAM" id="SSF52777">
    <property type="entry name" value="CoA-dependent acyltransferases"/>
    <property type="match status" value="1"/>
</dbReference>
<dbReference type="Proteomes" id="UP000618591">
    <property type="component" value="Unassembled WGS sequence"/>
</dbReference>
<comment type="similarity">
    <text evidence="3">Belongs to the long-chain O-acyltransferase family.</text>
</comment>
<dbReference type="NCBIfam" id="TIGR02946">
    <property type="entry name" value="acyl_WS_DGAT"/>
    <property type="match status" value="1"/>
</dbReference>
<comment type="caution">
    <text evidence="14">The sequence shown here is derived from an EMBL/GenBank/DDBJ whole genome shotgun (WGS) entry which is preliminary data.</text>
</comment>
<evidence type="ECO:0000256" key="9">
    <source>
        <dbReference type="ARBA" id="ARBA00023315"/>
    </source>
</evidence>
<comment type="pathway">
    <text evidence="2">Lipid metabolism.</text>
</comment>
<evidence type="ECO:0000259" key="13">
    <source>
        <dbReference type="Pfam" id="PF06974"/>
    </source>
</evidence>
<keyword evidence="7" id="KW-0319">Glycerol metabolism</keyword>
<comment type="catalytic activity">
    <reaction evidence="10">
        <text>an acyl-CoA + a 1,2-diacyl-sn-glycerol = a triacyl-sn-glycerol + CoA</text>
        <dbReference type="Rhea" id="RHEA:10868"/>
        <dbReference type="ChEBI" id="CHEBI:17815"/>
        <dbReference type="ChEBI" id="CHEBI:57287"/>
        <dbReference type="ChEBI" id="CHEBI:58342"/>
        <dbReference type="ChEBI" id="CHEBI:64615"/>
        <dbReference type="EC" id="2.3.1.20"/>
    </reaction>
</comment>
<dbReference type="RefSeq" id="WP_188448296.1">
    <property type="nucleotide sequence ID" value="NZ_BMDW01000017.1"/>
</dbReference>
<evidence type="ECO:0000256" key="11">
    <source>
        <dbReference type="SAM" id="MobiDB-lite"/>
    </source>
</evidence>
<protein>
    <recommendedName>
        <fullName evidence="4">diacylglycerol O-acyltransferase</fullName>
        <ecNumber evidence="4">2.3.1.20</ecNumber>
    </recommendedName>
</protein>
<dbReference type="EMBL" id="BMDW01000017">
    <property type="protein sequence ID" value="GGA54928.1"/>
    <property type="molecule type" value="Genomic_DNA"/>
</dbReference>
<sequence length="501" mass="53465">MLQLSGQDASFVYLETPHTPMHIGSVGIYDPSTAPGGFVRFKDILSFIQSRLGGARSFRQRLVRVPFDLDHPYWIEDPEFDIEFHVRHIALPKPGDWRQLCIQVARLHARPMDLSKPLWEFTILEGLDNVEGLPPGCFALIAKVHHAAIDGMSGVEMSAALHDIDANMTPPTATDDWRPEHMPGVADLLTRSYFNSLLQPMRVVETIGRSLPGMAKLTASVTKGDVSLAGTKLAPKTRFNAKVSAHRVFDAAAFKLADIRAIKDAVPGATVNDVILAIVGGGLRGYLEAKGELPKDTLTAMAPISVRGEGEKAALGNLVSAMVVGLGTQIEDPLVRLRFVHGEAANSKAMTGAVGARTLTDYSQLIPSGLAGLAARLYTRVGAANAHAPVFNCVVTNVPGSRIPLYFGGAKMVAMYGTGPVFDGMGLINTIYSYTDTIAISFTSDRAMMPDPEAYAAALTAAFEALKAAAAAPKPVAPKPPKSPPPAPKKAKASKQKELTA</sequence>
<name>A0ABQ1H0U8_9SPHN</name>
<evidence type="ECO:0000256" key="6">
    <source>
        <dbReference type="ARBA" id="ARBA00022679"/>
    </source>
</evidence>